<comment type="similarity">
    <text evidence="1">Belongs to the glycosyltransferase 1 family. Plant sucrose synthase subfamily.</text>
</comment>
<evidence type="ECO:0000256" key="5">
    <source>
        <dbReference type="ARBA" id="ARBA00049030"/>
    </source>
</evidence>
<dbReference type="EC" id="2.4.1.13" evidence="2"/>
<dbReference type="AlphaFoldDB" id="A0AAD4JFU9"/>
<name>A0AAD4JFU9_PERFH</name>
<evidence type="ECO:0000256" key="2">
    <source>
        <dbReference type="ARBA" id="ARBA00012540"/>
    </source>
</evidence>
<evidence type="ECO:0000313" key="8">
    <source>
        <dbReference type="Proteomes" id="UP001190926"/>
    </source>
</evidence>
<protein>
    <recommendedName>
        <fullName evidence="2">sucrose synthase</fullName>
        <ecNumber evidence="2">2.4.1.13</ecNumber>
    </recommendedName>
</protein>
<comment type="caution">
    <text evidence="7">The sequence shown here is derived from an EMBL/GenBank/DDBJ whole genome shotgun (WGS) entry which is preliminary data.</text>
</comment>
<dbReference type="InterPro" id="IPR000368">
    <property type="entry name" value="Sucrose_synth_GT-B1"/>
</dbReference>
<proteinExistence type="inferred from homology"/>
<reference evidence="7 8" key="1">
    <citation type="journal article" date="2021" name="Nat. Commun.">
        <title>Incipient diploidization of the medicinal plant Perilla within 10,000 years.</title>
        <authorList>
            <person name="Zhang Y."/>
            <person name="Shen Q."/>
            <person name="Leng L."/>
            <person name="Zhang D."/>
            <person name="Chen S."/>
            <person name="Shi Y."/>
            <person name="Ning Z."/>
            <person name="Chen S."/>
        </authorList>
    </citation>
    <scope>NUCLEOTIDE SEQUENCE [LARGE SCALE GENOMIC DNA]</scope>
    <source>
        <strain evidence="8">cv. PC099</strain>
    </source>
</reference>
<dbReference type="PANTHER" id="PTHR45839">
    <property type="match status" value="1"/>
</dbReference>
<dbReference type="GO" id="GO:0016157">
    <property type="term" value="F:sucrose synthase activity"/>
    <property type="evidence" value="ECO:0007669"/>
    <property type="project" value="UniProtKB-EC"/>
</dbReference>
<dbReference type="Pfam" id="PF00862">
    <property type="entry name" value="GT-B_Sucrose_synth"/>
    <property type="match status" value="1"/>
</dbReference>
<sequence length="115" mass="13314">MVNSVDYIVNQVRAMEEELLLRIKQQGLNVKPRIQFVVTRLIPDAKGNKFNQEMELIEGTTHSHILRIPFITEKGVLGPWVSRFDIYPYLERYAQASISICTKNYTETSVSLRTN</sequence>
<dbReference type="Proteomes" id="UP001190926">
    <property type="component" value="Unassembled WGS sequence"/>
</dbReference>
<dbReference type="EMBL" id="SDAM02000060">
    <property type="protein sequence ID" value="KAH6833069.1"/>
    <property type="molecule type" value="Genomic_DNA"/>
</dbReference>
<keyword evidence="4" id="KW-0808">Transferase</keyword>
<evidence type="ECO:0000259" key="6">
    <source>
        <dbReference type="Pfam" id="PF00862"/>
    </source>
</evidence>
<keyword evidence="3" id="KW-0328">Glycosyltransferase</keyword>
<evidence type="ECO:0000256" key="3">
    <source>
        <dbReference type="ARBA" id="ARBA00022676"/>
    </source>
</evidence>
<dbReference type="Gene3D" id="3.40.50.2000">
    <property type="entry name" value="Glycogen Phosphorylase B"/>
    <property type="match status" value="1"/>
</dbReference>
<evidence type="ECO:0000256" key="4">
    <source>
        <dbReference type="ARBA" id="ARBA00022679"/>
    </source>
</evidence>
<evidence type="ECO:0000256" key="1">
    <source>
        <dbReference type="ARBA" id="ARBA00005894"/>
    </source>
</evidence>
<gene>
    <name evidence="7" type="ORF">C2S53_005017</name>
</gene>
<comment type="catalytic activity">
    <reaction evidence="5">
        <text>an NDP-alpha-D-glucose + D-fructose = a ribonucleoside 5'-diphosphate + sucrose + H(+)</text>
        <dbReference type="Rhea" id="RHEA:16241"/>
        <dbReference type="ChEBI" id="CHEBI:15378"/>
        <dbReference type="ChEBI" id="CHEBI:17992"/>
        <dbReference type="ChEBI" id="CHEBI:37721"/>
        <dbReference type="ChEBI" id="CHEBI:57930"/>
        <dbReference type="ChEBI" id="CHEBI:76533"/>
        <dbReference type="EC" id="2.4.1.13"/>
    </reaction>
</comment>
<dbReference type="GO" id="GO:0005985">
    <property type="term" value="P:sucrose metabolic process"/>
    <property type="evidence" value="ECO:0007669"/>
    <property type="project" value="InterPro"/>
</dbReference>
<feature type="domain" description="Sucrose synthase first GT-B" evidence="6">
    <location>
        <begin position="5"/>
        <end position="99"/>
    </location>
</feature>
<organism evidence="7 8">
    <name type="scientific">Perilla frutescens var. hirtella</name>
    <name type="common">Perilla citriodora</name>
    <name type="synonym">Perilla setoyensis</name>
    <dbReference type="NCBI Taxonomy" id="608512"/>
    <lineage>
        <taxon>Eukaryota</taxon>
        <taxon>Viridiplantae</taxon>
        <taxon>Streptophyta</taxon>
        <taxon>Embryophyta</taxon>
        <taxon>Tracheophyta</taxon>
        <taxon>Spermatophyta</taxon>
        <taxon>Magnoliopsida</taxon>
        <taxon>eudicotyledons</taxon>
        <taxon>Gunneridae</taxon>
        <taxon>Pentapetalae</taxon>
        <taxon>asterids</taxon>
        <taxon>lamiids</taxon>
        <taxon>Lamiales</taxon>
        <taxon>Lamiaceae</taxon>
        <taxon>Nepetoideae</taxon>
        <taxon>Elsholtzieae</taxon>
        <taxon>Perilla</taxon>
    </lineage>
</organism>
<accession>A0AAD4JFU9</accession>
<evidence type="ECO:0000313" key="7">
    <source>
        <dbReference type="EMBL" id="KAH6833069.1"/>
    </source>
</evidence>
<dbReference type="PANTHER" id="PTHR45839:SF25">
    <property type="entry name" value="SUCROSE SYNTHASE"/>
    <property type="match status" value="1"/>
</dbReference>
<keyword evidence="8" id="KW-1185">Reference proteome</keyword>
<dbReference type="InterPro" id="IPR012820">
    <property type="entry name" value="Sucrose_synthase_pln/cyn"/>
</dbReference>